<evidence type="ECO:0000313" key="8">
    <source>
        <dbReference type="Proteomes" id="UP000547674"/>
    </source>
</evidence>
<gene>
    <name evidence="7" type="primary">pcp</name>
    <name evidence="7" type="ORF">HKN21_14790</name>
</gene>
<dbReference type="NCBIfam" id="NF009676">
    <property type="entry name" value="PRK13197.1"/>
    <property type="match status" value="1"/>
</dbReference>
<dbReference type="EC" id="3.4.19.3" evidence="6"/>
<dbReference type="PANTHER" id="PTHR23402:SF1">
    <property type="entry name" value="PYROGLUTAMYL-PEPTIDASE I"/>
    <property type="match status" value="1"/>
</dbReference>
<dbReference type="InterPro" id="IPR033694">
    <property type="entry name" value="PGPEP1_Cys_AS"/>
</dbReference>
<dbReference type="InterPro" id="IPR000816">
    <property type="entry name" value="Peptidase_C15"/>
</dbReference>
<evidence type="ECO:0000256" key="1">
    <source>
        <dbReference type="ARBA" id="ARBA00006641"/>
    </source>
</evidence>
<evidence type="ECO:0000313" key="7">
    <source>
        <dbReference type="EMBL" id="NNF08028.1"/>
    </source>
</evidence>
<comment type="similarity">
    <text evidence="1">Belongs to the peptidase C15 family.</text>
</comment>
<evidence type="ECO:0000256" key="3">
    <source>
        <dbReference type="ARBA" id="ARBA00022670"/>
    </source>
</evidence>
<evidence type="ECO:0000256" key="4">
    <source>
        <dbReference type="ARBA" id="ARBA00022801"/>
    </source>
</evidence>
<dbReference type="InterPro" id="IPR016125">
    <property type="entry name" value="Peptidase_C15-like"/>
</dbReference>
<dbReference type="SUPFAM" id="SSF53182">
    <property type="entry name" value="Pyrrolidone carboxyl peptidase (pyroglutamate aminopeptidase)"/>
    <property type="match status" value="1"/>
</dbReference>
<evidence type="ECO:0000256" key="6">
    <source>
        <dbReference type="PROSITE-ProRule" id="PRU10077"/>
    </source>
</evidence>
<keyword evidence="2" id="KW-0963">Cytoplasm</keyword>
<proteinExistence type="inferred from homology"/>
<dbReference type="Proteomes" id="UP000547674">
    <property type="component" value="Unassembled WGS sequence"/>
</dbReference>
<dbReference type="PANTHER" id="PTHR23402">
    <property type="entry name" value="PROTEASE FAMILY C15 PYROGLUTAMYL-PEPTIDASE I-RELATED"/>
    <property type="match status" value="1"/>
</dbReference>
<reference evidence="7 8" key="1">
    <citation type="submission" date="2020-03" db="EMBL/GenBank/DDBJ databases">
        <title>Metabolic flexibility allows generalist bacteria to become dominant in a frequently disturbed ecosystem.</title>
        <authorList>
            <person name="Chen Y.-J."/>
            <person name="Leung P.M."/>
            <person name="Bay S.K."/>
            <person name="Hugenholtz P."/>
            <person name="Kessler A.J."/>
            <person name="Shelley G."/>
            <person name="Waite D.W."/>
            <person name="Cook P.L."/>
            <person name="Greening C."/>
        </authorList>
    </citation>
    <scope>NUCLEOTIDE SEQUENCE [LARGE SCALE GENOMIC DNA]</scope>
    <source>
        <strain evidence="7">SS_bin_28</strain>
    </source>
</reference>
<comment type="caution">
    <text evidence="7">The sequence shown here is derived from an EMBL/GenBank/DDBJ whole genome shotgun (WGS) entry which is preliminary data.</text>
</comment>
<organism evidence="7 8">
    <name type="scientific">Eiseniibacteriota bacterium</name>
    <dbReference type="NCBI Taxonomy" id="2212470"/>
    <lineage>
        <taxon>Bacteria</taxon>
        <taxon>Candidatus Eiseniibacteriota</taxon>
    </lineage>
</organism>
<dbReference type="Pfam" id="PF01470">
    <property type="entry name" value="Peptidase_C15"/>
    <property type="match status" value="1"/>
</dbReference>
<sequence>MPKVLLTGFEPFDGASSNPSQVVVETLGKGHQPSCDLKTLVLPVDRKQAAPKLLSAMRSHEPDLVLMMGVAPRPQIAPERVAINVDDYRIPDNAGNQPAGVPIIEGGPVAYFSSLPVKAIETSLRAHKVPCTVSNSAGTYLCNHVFYQAMHFIATNGLQTKAGFIHLPFFHEHVIDQQKTPSLAEGTVVEGIDLALETCLAAVQVSAV</sequence>
<protein>
    <recommendedName>
        <fullName evidence="6">Pyroglutamyl-peptidase I</fullName>
        <ecNumber evidence="6">3.4.19.3</ecNumber>
    </recommendedName>
</protein>
<keyword evidence="3" id="KW-0645">Protease</keyword>
<dbReference type="PRINTS" id="PR00706">
    <property type="entry name" value="PYROGLUPTASE"/>
</dbReference>
<dbReference type="PIRSF" id="PIRSF015592">
    <property type="entry name" value="Prld-crbxl_pptds"/>
    <property type="match status" value="1"/>
</dbReference>
<dbReference type="PROSITE" id="PS01334">
    <property type="entry name" value="PYRASE_CYS"/>
    <property type="match status" value="1"/>
</dbReference>
<dbReference type="GO" id="GO:0005829">
    <property type="term" value="C:cytosol"/>
    <property type="evidence" value="ECO:0007669"/>
    <property type="project" value="InterPro"/>
</dbReference>
<keyword evidence="5" id="KW-0788">Thiol protease</keyword>
<feature type="active site" evidence="6">
    <location>
        <position position="142"/>
    </location>
</feature>
<name>A0A7Y2EA35_UNCEI</name>
<dbReference type="Gene3D" id="3.40.630.20">
    <property type="entry name" value="Peptidase C15, pyroglutamyl peptidase I-like"/>
    <property type="match status" value="1"/>
</dbReference>
<dbReference type="NCBIfam" id="TIGR00504">
    <property type="entry name" value="pyro_pdase"/>
    <property type="match status" value="1"/>
</dbReference>
<dbReference type="GO" id="GO:0016920">
    <property type="term" value="F:pyroglutamyl-peptidase activity"/>
    <property type="evidence" value="ECO:0007669"/>
    <property type="project" value="UniProtKB-EC"/>
</dbReference>
<evidence type="ECO:0000256" key="5">
    <source>
        <dbReference type="ARBA" id="ARBA00022807"/>
    </source>
</evidence>
<dbReference type="CDD" id="cd00501">
    <property type="entry name" value="Peptidase_C15"/>
    <property type="match status" value="1"/>
</dbReference>
<dbReference type="InterPro" id="IPR036440">
    <property type="entry name" value="Peptidase_C15-like_sf"/>
</dbReference>
<dbReference type="EMBL" id="JABDJR010000597">
    <property type="protein sequence ID" value="NNF08028.1"/>
    <property type="molecule type" value="Genomic_DNA"/>
</dbReference>
<accession>A0A7Y2EA35</accession>
<dbReference type="AlphaFoldDB" id="A0A7Y2EA35"/>
<keyword evidence="4 7" id="KW-0378">Hydrolase</keyword>
<comment type="catalytic activity">
    <reaction evidence="6">
        <text>Release of an N-terminal pyroglutamyl group from a polypeptide, the second amino acid generally not being Pro.</text>
        <dbReference type="EC" id="3.4.19.3"/>
    </reaction>
</comment>
<dbReference type="InterPro" id="IPR029762">
    <property type="entry name" value="PGP-I_bact-type"/>
</dbReference>
<dbReference type="GO" id="GO:0006508">
    <property type="term" value="P:proteolysis"/>
    <property type="evidence" value="ECO:0007669"/>
    <property type="project" value="UniProtKB-KW"/>
</dbReference>
<evidence type="ECO:0000256" key="2">
    <source>
        <dbReference type="ARBA" id="ARBA00022490"/>
    </source>
</evidence>